<name>A0ABS2DAX9_9SPHN</name>
<evidence type="ECO:0008006" key="3">
    <source>
        <dbReference type="Google" id="ProtNLM"/>
    </source>
</evidence>
<dbReference type="EMBL" id="JAFEMC010000006">
    <property type="protein sequence ID" value="MBM6578090.1"/>
    <property type="molecule type" value="Genomic_DNA"/>
</dbReference>
<evidence type="ECO:0000313" key="1">
    <source>
        <dbReference type="EMBL" id="MBM6578090.1"/>
    </source>
</evidence>
<sequence>MSRSIFLPGACVPRALGYADILARLRTSVDEFDLRSACCHGTFHDVAGTGFNDAVLPGATKTLVELGLTPQAVRALPQTVF</sequence>
<accession>A0ABS2DAX9</accession>
<dbReference type="Proteomes" id="UP000763641">
    <property type="component" value="Unassembled WGS sequence"/>
</dbReference>
<protein>
    <recommendedName>
        <fullName evidence="3">Cysteine-rich domain-containing protein</fullName>
    </recommendedName>
</protein>
<dbReference type="RefSeq" id="WP_204200185.1">
    <property type="nucleotide sequence ID" value="NZ_JAFEMC010000006.1"/>
</dbReference>
<proteinExistence type="predicted"/>
<organism evidence="1 2">
    <name type="scientific">Sphingomonas longa</name>
    <dbReference type="NCBI Taxonomy" id="2778730"/>
    <lineage>
        <taxon>Bacteria</taxon>
        <taxon>Pseudomonadati</taxon>
        <taxon>Pseudomonadota</taxon>
        <taxon>Alphaproteobacteria</taxon>
        <taxon>Sphingomonadales</taxon>
        <taxon>Sphingomonadaceae</taxon>
        <taxon>Sphingomonas</taxon>
    </lineage>
</organism>
<reference evidence="1 2" key="1">
    <citation type="submission" date="2020-12" db="EMBL/GenBank/DDBJ databases">
        <title>Sphingomonas sp.</title>
        <authorList>
            <person name="Kim M.K."/>
        </authorList>
    </citation>
    <scope>NUCLEOTIDE SEQUENCE [LARGE SCALE GENOMIC DNA]</scope>
    <source>
        <strain evidence="1 2">BT552</strain>
    </source>
</reference>
<evidence type="ECO:0000313" key="2">
    <source>
        <dbReference type="Proteomes" id="UP000763641"/>
    </source>
</evidence>
<comment type="caution">
    <text evidence="1">The sequence shown here is derived from an EMBL/GenBank/DDBJ whole genome shotgun (WGS) entry which is preliminary data.</text>
</comment>
<gene>
    <name evidence="1" type="ORF">ILT43_17040</name>
</gene>
<keyword evidence="2" id="KW-1185">Reference proteome</keyword>